<feature type="transmembrane region" description="Helical" evidence="7">
    <location>
        <begin position="439"/>
        <end position="466"/>
    </location>
</feature>
<reference evidence="9 10" key="1">
    <citation type="submission" date="2018-07" db="EMBL/GenBank/DDBJ databases">
        <title>Comparative genomes isolates from brazilian mangrove.</title>
        <authorList>
            <person name="De Araujo J.E."/>
            <person name="Taketani R.G."/>
            <person name="Silva M.C.P."/>
            <person name="Lourenco M.V."/>
            <person name="Oliveira V.M."/>
            <person name="Andreote F.D."/>
        </authorList>
    </citation>
    <scope>NUCLEOTIDE SEQUENCE [LARGE SCALE GENOMIC DNA]</scope>
    <source>
        <strain evidence="9 10">HEX PRIS-MGV</strain>
    </source>
</reference>
<dbReference type="PANTHER" id="PTHR43867:SF2">
    <property type="entry name" value="CELLULOSE SYNTHASE CATALYTIC SUBUNIT A [UDP-FORMING]"/>
    <property type="match status" value="1"/>
</dbReference>
<dbReference type="InterPro" id="IPR050321">
    <property type="entry name" value="Glycosyltr_2/OpgH_subfam"/>
</dbReference>
<evidence type="ECO:0000256" key="1">
    <source>
        <dbReference type="ARBA" id="ARBA00004141"/>
    </source>
</evidence>
<sequence length="1165" mass="130389">MTDRQTTSHFPQAVRQLMIVLAVISAATYLTYRLLFTINFESPYAIVASAMLLGAEFWGVFLMFLYFMQVWRQVEPEPIPPLENRSVDVFLPTYNEDVQLLQGSINALNQLDYPHTTYVLDDGHRPAVADLCREMGVNYISRDDNLHAKAGNLNHALDQTNGEFVVIFDADHIARPNFISRTLGYFADDKLAFVQTPHAFYNFDSFQSHVDFKRGIYWEEGQLFYNVIQPGKTAWNANVFCGSAAIFRRTALEDVGLIATETITEDMHTGLRLHAKGWKSLFVNERMIAAQAAPDITTFAAQRLRWGEGNLSIFAYDNPLTMKGLTLGQRLNYLGSMLGWTTGPAKALLYAAPILMLLSGVSPVGQFTMGLLAVTLTYLLVTWAAVKVVSNGYGRLWDMEVQAMTNFWIQCCCLYRAIIRRGRGKFVVTNKRGRQNTKFTMLIAPHVTVITLGVAAIAWAAAKIYFGASNDYVALAVGGLIITVQSLMAFEVVRKAFRPADGRFSWRHPTNEVHICYEGDGLRGQAISVDVNESGLGAIAYQPIPVGAIVTLNISTVNRQLICQAEARNCWQLTEGQPGFQAFRIGFHFLNLSHSQICDLWSISSEAAVDDQYKRLGPSATRQRRKNVMRLPIELAASQGAQASVNVVSSVLEDESIFFDSTLALDLNQETFFRINSPVGAISGMGKLEKTERPNEYRLRFTKFDNQSRSLLKSLQASDRQTKTASVLNPISSTAPRPLVRPLIHGGWMALAASVMCVLCAWHVWKDNYFLSTLGKDHRPISMEQRDEANVILAKIMESPLDKQSPALLFEARRVLELLGEKERLQALDQVLAKDFPDDVGLKLARASALSKRKEYVAAYDEFKEIAAAASAGEIKPNKTQLFQIDVGLARSAVSVKQFEIATAAYRKALRVKPDAEVSLELVNVLFDQKQLTAVRELLAEMPPSFDAQQIQARLEMAEGKPEAAVTLLRELTEQHPDAYSLRSLFASALEDTGENEQAIAQLQKLVDAGYQLADTKLRLVNLLMIEKKFHQAVPLLDELSQQIVDDQTFWPSYVNAVRHLKQPSPKMRSNLDAIYEKLTTQKGCEPLKEDLAEYFASDQQLDRATTLMSQCVHEQPDNLQLRKRYAEMLHDAGQYVAADEQYKLLLELVNSSDTQPVSILRNPT</sequence>
<evidence type="ECO:0000313" key="9">
    <source>
        <dbReference type="EMBL" id="RCS49454.1"/>
    </source>
</evidence>
<keyword evidence="4 7" id="KW-0812">Transmembrane</keyword>
<evidence type="ECO:0000256" key="4">
    <source>
        <dbReference type="ARBA" id="ARBA00022692"/>
    </source>
</evidence>
<name>A0A368KRH1_9BACT</name>
<dbReference type="SUPFAM" id="SSF53448">
    <property type="entry name" value="Nucleotide-diphospho-sugar transferases"/>
    <property type="match status" value="1"/>
</dbReference>
<dbReference type="EMBL" id="QPEX01000024">
    <property type="protein sequence ID" value="RCS49454.1"/>
    <property type="molecule type" value="Genomic_DNA"/>
</dbReference>
<evidence type="ECO:0000259" key="8">
    <source>
        <dbReference type="Pfam" id="PF00535"/>
    </source>
</evidence>
<keyword evidence="2" id="KW-0328">Glycosyltransferase</keyword>
<dbReference type="Gene3D" id="1.25.40.10">
    <property type="entry name" value="Tetratricopeptide repeat domain"/>
    <property type="match status" value="2"/>
</dbReference>
<evidence type="ECO:0000256" key="3">
    <source>
        <dbReference type="ARBA" id="ARBA00022679"/>
    </source>
</evidence>
<proteinExistence type="predicted"/>
<dbReference type="GO" id="GO:0005886">
    <property type="term" value="C:plasma membrane"/>
    <property type="evidence" value="ECO:0007669"/>
    <property type="project" value="TreeGrafter"/>
</dbReference>
<dbReference type="InterPro" id="IPR001173">
    <property type="entry name" value="Glyco_trans_2-like"/>
</dbReference>
<dbReference type="AlphaFoldDB" id="A0A368KRH1"/>
<dbReference type="GO" id="GO:0016758">
    <property type="term" value="F:hexosyltransferase activity"/>
    <property type="evidence" value="ECO:0007669"/>
    <property type="project" value="TreeGrafter"/>
</dbReference>
<dbReference type="Gene3D" id="3.90.550.10">
    <property type="entry name" value="Spore Coat Polysaccharide Biosynthesis Protein SpsA, Chain A"/>
    <property type="match status" value="1"/>
</dbReference>
<evidence type="ECO:0000256" key="5">
    <source>
        <dbReference type="ARBA" id="ARBA00022989"/>
    </source>
</evidence>
<feature type="transmembrane region" description="Helical" evidence="7">
    <location>
        <begin position="354"/>
        <end position="381"/>
    </location>
</feature>
<comment type="subcellular location">
    <subcellularLocation>
        <location evidence="1">Membrane</location>
        <topology evidence="1">Multi-pass membrane protein</topology>
    </subcellularLocation>
</comment>
<feature type="domain" description="Glycosyltransferase 2-like" evidence="8">
    <location>
        <begin position="89"/>
        <end position="255"/>
    </location>
</feature>
<keyword evidence="6 7" id="KW-0472">Membrane</keyword>
<feature type="transmembrane region" description="Helical" evidence="7">
    <location>
        <begin position="472"/>
        <end position="493"/>
    </location>
</feature>
<feature type="transmembrane region" description="Helical" evidence="7">
    <location>
        <begin position="44"/>
        <end position="67"/>
    </location>
</feature>
<evidence type="ECO:0000313" key="10">
    <source>
        <dbReference type="Proteomes" id="UP000253562"/>
    </source>
</evidence>
<comment type="caution">
    <text evidence="9">The sequence shown here is derived from an EMBL/GenBank/DDBJ whole genome shotgun (WGS) entry which is preliminary data.</text>
</comment>
<evidence type="ECO:0000256" key="2">
    <source>
        <dbReference type="ARBA" id="ARBA00022676"/>
    </source>
</evidence>
<accession>A0A368KRH1</accession>
<keyword evidence="5 7" id="KW-1133">Transmembrane helix</keyword>
<feature type="transmembrane region" description="Helical" evidence="7">
    <location>
        <begin position="12"/>
        <end position="32"/>
    </location>
</feature>
<dbReference type="InterPro" id="IPR029044">
    <property type="entry name" value="Nucleotide-diphossugar_trans"/>
</dbReference>
<protein>
    <submittedName>
        <fullName evidence="9">Glycosyltransferase</fullName>
    </submittedName>
</protein>
<dbReference type="CDD" id="cd06421">
    <property type="entry name" value="CESA_CelA_like"/>
    <property type="match status" value="1"/>
</dbReference>
<evidence type="ECO:0000256" key="6">
    <source>
        <dbReference type="ARBA" id="ARBA00023136"/>
    </source>
</evidence>
<evidence type="ECO:0000256" key="7">
    <source>
        <dbReference type="SAM" id="Phobius"/>
    </source>
</evidence>
<dbReference type="PANTHER" id="PTHR43867">
    <property type="entry name" value="CELLULOSE SYNTHASE CATALYTIC SUBUNIT A [UDP-FORMING]"/>
    <property type="match status" value="1"/>
</dbReference>
<dbReference type="InterPro" id="IPR011990">
    <property type="entry name" value="TPR-like_helical_dom_sf"/>
</dbReference>
<keyword evidence="3 9" id="KW-0808">Transferase</keyword>
<dbReference type="SUPFAM" id="SSF48452">
    <property type="entry name" value="TPR-like"/>
    <property type="match status" value="2"/>
</dbReference>
<dbReference type="RefSeq" id="WP_114369166.1">
    <property type="nucleotide sequence ID" value="NZ_QPEX01000024.1"/>
</dbReference>
<dbReference type="OrthoDB" id="154460at2"/>
<dbReference type="Pfam" id="PF14559">
    <property type="entry name" value="TPR_19"/>
    <property type="match status" value="1"/>
</dbReference>
<gene>
    <name evidence="9" type="ORF">DTL42_13085</name>
</gene>
<dbReference type="Pfam" id="PF00535">
    <property type="entry name" value="Glycos_transf_2"/>
    <property type="match status" value="1"/>
</dbReference>
<dbReference type="Proteomes" id="UP000253562">
    <property type="component" value="Unassembled WGS sequence"/>
</dbReference>
<organism evidence="9 10">
    <name type="scientific">Bremerella cremea</name>
    <dbReference type="NCBI Taxonomy" id="1031537"/>
    <lineage>
        <taxon>Bacteria</taxon>
        <taxon>Pseudomonadati</taxon>
        <taxon>Planctomycetota</taxon>
        <taxon>Planctomycetia</taxon>
        <taxon>Pirellulales</taxon>
        <taxon>Pirellulaceae</taxon>
        <taxon>Bremerella</taxon>
    </lineage>
</organism>
<dbReference type="Pfam" id="PF13432">
    <property type="entry name" value="TPR_16"/>
    <property type="match status" value="1"/>
</dbReference>
<feature type="transmembrane region" description="Helical" evidence="7">
    <location>
        <begin position="746"/>
        <end position="765"/>
    </location>
</feature>